<proteinExistence type="inferred from homology"/>
<gene>
    <name evidence="3" type="ORF">ABIC75_000220</name>
</gene>
<dbReference type="Proteomes" id="UP001549184">
    <property type="component" value="Unassembled WGS sequence"/>
</dbReference>
<evidence type="ECO:0000313" key="4">
    <source>
        <dbReference type="Proteomes" id="UP001549184"/>
    </source>
</evidence>
<dbReference type="Pfam" id="PF00106">
    <property type="entry name" value="adh_short"/>
    <property type="match status" value="1"/>
</dbReference>
<evidence type="ECO:0000313" key="3">
    <source>
        <dbReference type="EMBL" id="MET3650518.1"/>
    </source>
</evidence>
<sequence>MPSLQTPLGSGFGAASTAREVLAGIDLSGKTAIVTGGYSGIGTETSRALRAAGARVIVPARDTQKAKAALDGMDVELAAMDLASPSSIDAFTAAFVASGEPLHILINSAGVMACPLTRDARGYELQFATNHLGHFQLAARLWPALVRAQGARVVSLSSLGHRYASVDFDDPNFERREYDRWIAYGQSKTANALFAVGLEARGKAHGVHAFSVHPGRIVTDLARHMSVEELQKIGAVDEHGQPVIDLARGMKSPQQGAATSVWAATSAQLNGFGGVYCEDCDIAALAPEEDTTAPGSATLASGVRPWAVDPVAAERLWVLSERMTDTGI</sequence>
<comment type="similarity">
    <text evidence="1">Belongs to the short-chain dehydrogenases/reductases (SDR) family.</text>
</comment>
<dbReference type="RefSeq" id="WP_354012014.1">
    <property type="nucleotide sequence ID" value="NZ_JBEPMU010000001.1"/>
</dbReference>
<evidence type="ECO:0000256" key="1">
    <source>
        <dbReference type="ARBA" id="ARBA00006484"/>
    </source>
</evidence>
<comment type="caution">
    <text evidence="3">The sequence shown here is derived from an EMBL/GenBank/DDBJ whole genome shotgun (WGS) entry which is preliminary data.</text>
</comment>
<dbReference type="PANTHER" id="PTHR24320">
    <property type="entry name" value="RETINOL DEHYDROGENASE"/>
    <property type="match status" value="1"/>
</dbReference>
<organism evidence="3 4">
    <name type="scientific">Dyella japonica</name>
    <dbReference type="NCBI Taxonomy" id="231455"/>
    <lineage>
        <taxon>Bacteria</taxon>
        <taxon>Pseudomonadati</taxon>
        <taxon>Pseudomonadota</taxon>
        <taxon>Gammaproteobacteria</taxon>
        <taxon>Lysobacterales</taxon>
        <taxon>Rhodanobacteraceae</taxon>
        <taxon>Dyella</taxon>
    </lineage>
</organism>
<accession>A0ABV2JNV4</accession>
<keyword evidence="4" id="KW-1185">Reference proteome</keyword>
<reference evidence="3 4" key="1">
    <citation type="submission" date="2024-06" db="EMBL/GenBank/DDBJ databases">
        <title>Sorghum-associated microbial communities from plants grown in Nebraska, USA.</title>
        <authorList>
            <person name="Schachtman D."/>
        </authorList>
    </citation>
    <scope>NUCLEOTIDE SEQUENCE [LARGE SCALE GENOMIC DNA]</scope>
    <source>
        <strain evidence="3 4">1073</strain>
    </source>
</reference>
<dbReference type="InterPro" id="IPR002347">
    <property type="entry name" value="SDR_fam"/>
</dbReference>
<dbReference type="PRINTS" id="PR00081">
    <property type="entry name" value="GDHRDH"/>
</dbReference>
<dbReference type="EMBL" id="JBEPMU010000001">
    <property type="protein sequence ID" value="MET3650518.1"/>
    <property type="molecule type" value="Genomic_DNA"/>
</dbReference>
<dbReference type="NCBIfam" id="NF004845">
    <property type="entry name" value="PRK06196.1"/>
    <property type="match status" value="1"/>
</dbReference>
<keyword evidence="2" id="KW-0560">Oxidoreductase</keyword>
<name>A0ABV2JNV4_9GAMM</name>
<evidence type="ECO:0000256" key="2">
    <source>
        <dbReference type="ARBA" id="ARBA00023002"/>
    </source>
</evidence>
<dbReference type="Gene3D" id="3.40.50.720">
    <property type="entry name" value="NAD(P)-binding Rossmann-like Domain"/>
    <property type="match status" value="1"/>
</dbReference>
<dbReference type="SUPFAM" id="SSF51735">
    <property type="entry name" value="NAD(P)-binding Rossmann-fold domains"/>
    <property type="match status" value="1"/>
</dbReference>
<dbReference type="InterPro" id="IPR036291">
    <property type="entry name" value="NAD(P)-bd_dom_sf"/>
</dbReference>
<protein>
    <submittedName>
        <fullName evidence="3">NAD(P)-dependent dehydrogenase (Short-subunit alcohol dehydrogenase family)</fullName>
    </submittedName>
</protein>
<dbReference type="PANTHER" id="PTHR24320:SF272">
    <property type="entry name" value="NAD(P)-BINDING ROSSMANN-FOLD SUPERFAMILY PROTEIN"/>
    <property type="match status" value="1"/>
</dbReference>